<evidence type="ECO:0000313" key="2">
    <source>
        <dbReference type="EMBL" id="KMZ70486.1"/>
    </source>
</evidence>
<dbReference type="Gene3D" id="1.20.1280.50">
    <property type="match status" value="1"/>
</dbReference>
<dbReference type="Proteomes" id="UP000036987">
    <property type="component" value="Unassembled WGS sequence"/>
</dbReference>
<dbReference type="PANTHER" id="PTHR38926">
    <property type="entry name" value="F-BOX DOMAIN CONTAINING PROTEIN, EXPRESSED"/>
    <property type="match status" value="1"/>
</dbReference>
<dbReference type="STRING" id="29655.A0A0K9PND5"/>
<dbReference type="Gene3D" id="3.80.10.10">
    <property type="entry name" value="Ribonuclease Inhibitor"/>
    <property type="match status" value="1"/>
</dbReference>
<dbReference type="InterPro" id="IPR032675">
    <property type="entry name" value="LRR_dom_sf"/>
</dbReference>
<dbReference type="SUPFAM" id="SSF52047">
    <property type="entry name" value="RNI-like"/>
    <property type="match status" value="1"/>
</dbReference>
<organism evidence="2 3">
    <name type="scientific">Zostera marina</name>
    <name type="common">Eelgrass</name>
    <dbReference type="NCBI Taxonomy" id="29655"/>
    <lineage>
        <taxon>Eukaryota</taxon>
        <taxon>Viridiplantae</taxon>
        <taxon>Streptophyta</taxon>
        <taxon>Embryophyta</taxon>
        <taxon>Tracheophyta</taxon>
        <taxon>Spermatophyta</taxon>
        <taxon>Magnoliopsida</taxon>
        <taxon>Liliopsida</taxon>
        <taxon>Zosteraceae</taxon>
        <taxon>Zostera</taxon>
    </lineage>
</organism>
<evidence type="ECO:0000313" key="3">
    <source>
        <dbReference type="Proteomes" id="UP000036987"/>
    </source>
</evidence>
<dbReference type="AlphaFoldDB" id="A0A0K9PND5"/>
<dbReference type="SUPFAM" id="SSF81383">
    <property type="entry name" value="F-box domain"/>
    <property type="match status" value="1"/>
</dbReference>
<proteinExistence type="predicted"/>
<comment type="caution">
    <text evidence="2">The sequence shown here is derived from an EMBL/GenBank/DDBJ whole genome shotgun (WGS) entry which is preliminary data.</text>
</comment>
<sequence>MMALESKDESFRDWANLSWDVLYIIFEKLGPVEIIAAPELVCKPWWRLAHEPQLWKSIKMFDEELENELSVTEIPDMTCLAIDRSDGCLEEFRFCHLGSPEVLKHIVKRCTKLKRLHLDYCDNFSDELMKACKRFPLLEYLYLEDFYMTEEVIKSISNSCPNLKTLRFIHFGRTHRSLSNEVAFAIAENMCGLHELEIGGDRLDDDGVLAVLDGCPHLVYFCVSECYQIYYNDELTDRLEELGSLKFIRNNNDQYGPNGSDDESEDLHTPFIYLHNEQFDNIMGYFEQIEERVSFLEQVSNNLDGAQHPNLSPPTDPIIQIGNYVLPNEHMYCIIHRRIEKIEQRLALLDSANGEAAHPLDESSRNRYICMASFFDG</sequence>
<accession>A0A0K9PND5</accession>
<protein>
    <recommendedName>
        <fullName evidence="1">F-box/LRR-repeat protein 15/At3g58940/PEG3-like LRR domain-containing protein</fullName>
    </recommendedName>
</protein>
<keyword evidence="3" id="KW-1185">Reference proteome</keyword>
<dbReference type="OMA" id="CHEVTRE"/>
<feature type="domain" description="F-box/LRR-repeat protein 15/At3g58940/PEG3-like LRR" evidence="1">
    <location>
        <begin position="103"/>
        <end position="172"/>
    </location>
</feature>
<name>A0A0K9PND5_ZOSMR</name>
<reference evidence="3" key="1">
    <citation type="journal article" date="2016" name="Nature">
        <title>The genome of the seagrass Zostera marina reveals angiosperm adaptation to the sea.</title>
        <authorList>
            <person name="Olsen J.L."/>
            <person name="Rouze P."/>
            <person name="Verhelst B."/>
            <person name="Lin Y.-C."/>
            <person name="Bayer T."/>
            <person name="Collen J."/>
            <person name="Dattolo E."/>
            <person name="De Paoli E."/>
            <person name="Dittami S."/>
            <person name="Maumus F."/>
            <person name="Michel G."/>
            <person name="Kersting A."/>
            <person name="Lauritano C."/>
            <person name="Lohaus R."/>
            <person name="Toepel M."/>
            <person name="Tonon T."/>
            <person name="Vanneste K."/>
            <person name="Amirebrahimi M."/>
            <person name="Brakel J."/>
            <person name="Bostroem C."/>
            <person name="Chovatia M."/>
            <person name="Grimwood J."/>
            <person name="Jenkins J.W."/>
            <person name="Jueterbock A."/>
            <person name="Mraz A."/>
            <person name="Stam W.T."/>
            <person name="Tice H."/>
            <person name="Bornberg-Bauer E."/>
            <person name="Green P.J."/>
            <person name="Pearson G.A."/>
            <person name="Procaccini G."/>
            <person name="Duarte C.M."/>
            <person name="Schmutz J."/>
            <person name="Reusch T.B.H."/>
            <person name="Van de Peer Y."/>
        </authorList>
    </citation>
    <scope>NUCLEOTIDE SEQUENCE [LARGE SCALE GENOMIC DNA]</scope>
    <source>
        <strain evidence="3">cv. Finnish</strain>
    </source>
</reference>
<dbReference type="GO" id="GO:1905761">
    <property type="term" value="F:SCF ubiquitin ligase complex binding"/>
    <property type="evidence" value="ECO:0000318"/>
    <property type="project" value="GO_Central"/>
</dbReference>
<evidence type="ECO:0000259" key="1">
    <source>
        <dbReference type="Pfam" id="PF24758"/>
    </source>
</evidence>
<gene>
    <name evidence="2" type="ORF">ZOSMA_19G00680</name>
</gene>
<dbReference type="Pfam" id="PF24758">
    <property type="entry name" value="LRR_At5g56370"/>
    <property type="match status" value="1"/>
</dbReference>
<dbReference type="InterPro" id="IPR036047">
    <property type="entry name" value="F-box-like_dom_sf"/>
</dbReference>
<dbReference type="EMBL" id="LFYR01000728">
    <property type="protein sequence ID" value="KMZ70486.1"/>
    <property type="molecule type" value="Genomic_DNA"/>
</dbReference>
<dbReference type="InterPro" id="IPR055411">
    <property type="entry name" value="LRR_FXL15/At3g58940/PEG3-like"/>
</dbReference>
<dbReference type="OrthoDB" id="2095648at2759"/>
<dbReference type="PANTHER" id="PTHR38926:SF2">
    <property type="entry name" value="F-BOX_LRR-REPEAT PROTEIN 21-RELATED"/>
    <property type="match status" value="1"/>
</dbReference>